<dbReference type="SMART" id="SM00382">
    <property type="entry name" value="AAA"/>
    <property type="match status" value="1"/>
</dbReference>
<dbReference type="InterPro" id="IPR027417">
    <property type="entry name" value="P-loop_NTPase"/>
</dbReference>
<evidence type="ECO:0000256" key="1">
    <source>
        <dbReference type="ARBA" id="ARBA00022741"/>
    </source>
</evidence>
<keyword evidence="3" id="KW-0238">DNA-binding</keyword>
<dbReference type="NCBIfam" id="TIGR01448">
    <property type="entry name" value="recD_rel"/>
    <property type="match status" value="1"/>
</dbReference>
<dbReference type="CDD" id="cd18809">
    <property type="entry name" value="SF1_C_RecD"/>
    <property type="match status" value="1"/>
</dbReference>
<dbReference type="InterPro" id="IPR027785">
    <property type="entry name" value="UvrD-like_helicase_C"/>
</dbReference>
<keyword evidence="1 3" id="KW-0547">Nucleotide-binding</keyword>
<proteinExistence type="inferred from homology"/>
<dbReference type="InterPro" id="IPR003583">
    <property type="entry name" value="Hlx-hairpin-Hlx_DNA-bd_motif"/>
</dbReference>
<keyword evidence="3" id="KW-0413">Isomerase</keyword>
<comment type="similarity">
    <text evidence="3">Belongs to the RecD family. RecD2 subfamily.</text>
</comment>
<feature type="domain" description="AAA+ ATPase" evidence="5">
    <location>
        <begin position="349"/>
        <end position="500"/>
    </location>
</feature>
<feature type="domain" description="Helix-hairpin-helix DNA-binding motif class 1" evidence="4">
    <location>
        <begin position="189"/>
        <end position="208"/>
    </location>
</feature>
<feature type="domain" description="Helix-hairpin-helix DNA-binding motif class 1" evidence="4">
    <location>
        <begin position="96"/>
        <end position="111"/>
    </location>
</feature>
<comment type="catalytic activity">
    <reaction evidence="3">
        <text>ATP + H2O = ADP + phosphate + H(+)</text>
        <dbReference type="Rhea" id="RHEA:13065"/>
        <dbReference type="ChEBI" id="CHEBI:15377"/>
        <dbReference type="ChEBI" id="CHEBI:15378"/>
        <dbReference type="ChEBI" id="CHEBI:30616"/>
        <dbReference type="ChEBI" id="CHEBI:43474"/>
        <dbReference type="ChEBI" id="CHEBI:456216"/>
        <dbReference type="EC" id="5.6.2.3"/>
    </reaction>
</comment>
<feature type="binding site" evidence="3">
    <location>
        <begin position="360"/>
        <end position="364"/>
    </location>
    <ligand>
        <name>ATP</name>
        <dbReference type="ChEBI" id="CHEBI:30616"/>
    </ligand>
</feature>
<keyword evidence="3" id="KW-0347">Helicase</keyword>
<gene>
    <name evidence="3" type="primary">recD2</name>
    <name evidence="6" type="ORF">ACFSOY_08930</name>
</gene>
<evidence type="ECO:0000259" key="4">
    <source>
        <dbReference type="SMART" id="SM00278"/>
    </source>
</evidence>
<dbReference type="SMART" id="SM00278">
    <property type="entry name" value="HhH1"/>
    <property type="match status" value="3"/>
</dbReference>
<dbReference type="HAMAP" id="MF_01488">
    <property type="entry name" value="RecD2"/>
    <property type="match status" value="1"/>
</dbReference>
<dbReference type="SUPFAM" id="SSF47781">
    <property type="entry name" value="RuvA domain 2-like"/>
    <property type="match status" value="1"/>
</dbReference>
<dbReference type="Pfam" id="PF14490">
    <property type="entry name" value="HHH_RecD2"/>
    <property type="match status" value="1"/>
</dbReference>
<organism evidence="6 7">
    <name type="scientific">Tumebacillus lipolyticus</name>
    <dbReference type="NCBI Taxonomy" id="1280370"/>
    <lineage>
        <taxon>Bacteria</taxon>
        <taxon>Bacillati</taxon>
        <taxon>Bacillota</taxon>
        <taxon>Bacilli</taxon>
        <taxon>Bacillales</taxon>
        <taxon>Alicyclobacillaceae</taxon>
        <taxon>Tumebacillus</taxon>
    </lineage>
</organism>
<evidence type="ECO:0000313" key="7">
    <source>
        <dbReference type="Proteomes" id="UP001597343"/>
    </source>
</evidence>
<dbReference type="Gene3D" id="2.30.30.940">
    <property type="match status" value="1"/>
</dbReference>
<dbReference type="Pfam" id="PF14520">
    <property type="entry name" value="HHH_5"/>
    <property type="match status" value="1"/>
</dbReference>
<dbReference type="SUPFAM" id="SSF52540">
    <property type="entry name" value="P-loop containing nucleoside triphosphate hydrolases"/>
    <property type="match status" value="2"/>
</dbReference>
<dbReference type="InterPro" id="IPR003593">
    <property type="entry name" value="AAA+_ATPase"/>
</dbReference>
<dbReference type="InterPro" id="IPR041451">
    <property type="entry name" value="RecD2_SH13"/>
</dbReference>
<dbReference type="EMBL" id="JBHUIO010000005">
    <property type="protein sequence ID" value="MFD2170118.1"/>
    <property type="molecule type" value="Genomic_DNA"/>
</dbReference>
<dbReference type="RefSeq" id="WP_386045796.1">
    <property type="nucleotide sequence ID" value="NZ_JBHUIO010000005.1"/>
</dbReference>
<feature type="domain" description="Helix-hairpin-helix DNA-binding motif class 1" evidence="4">
    <location>
        <begin position="125"/>
        <end position="144"/>
    </location>
</feature>
<comment type="caution">
    <text evidence="6">The sequence shown here is derived from an EMBL/GenBank/DDBJ whole genome shotgun (WGS) entry which is preliminary data.</text>
</comment>
<dbReference type="PANTHER" id="PTHR43788">
    <property type="entry name" value="DNA2/NAM7 HELICASE FAMILY MEMBER"/>
    <property type="match status" value="1"/>
</dbReference>
<dbReference type="Gene3D" id="1.10.150.20">
    <property type="entry name" value="5' to 3' exonuclease, C-terminal subdomain"/>
    <property type="match status" value="1"/>
</dbReference>
<dbReference type="PANTHER" id="PTHR43788:SF6">
    <property type="entry name" value="DNA HELICASE B"/>
    <property type="match status" value="1"/>
</dbReference>
<sequence>MGGFPSEEVTVEGKVKKISFHNEENGYTVATLRTEQKKGEVVAVGTMVGLQLNESVRVQGRWKRHEKFGLQLMVDRFERVVPVTADAILQFLSSGAIKGLGAKTAEKLVQHFGAATLQVIESEPERLLELEGIGQKKAEGIAKGVREQFGVQSVMLYLSSCGISARIAAKVYKRYGAESLDVLRGNPYRLVEEVHGIGFKTADQLAMQLGLPAESPARLRAALKHVLRQAADEGHVYLPRRELIAHAEQLVGSAVSQRLPDVLLELAKERLGGVVVDLSSEEPGVYLAGFYFAEVKSAARIRTLLAGEEQEAQQEKARPLDEAMIAEIEAEQGMALAPLQREAVAAVLQKRLVIITGGPGTGKTTTVRAMIAALERQGITPILAAPTGRAAKRMRESTGMAAKTLHRLLEYALVEGEGMRFSRDEENPLQGEVFIIDEASMIDQLLFFQFLRALPAEARLVLCGDIDQLPSVGAGRVLQDLIESERVTVVRLQTIFRQAEESLIVKNAHRINRGLLPEVAKEGDFFFLEEGRPEELLALVLDLTARRLPPFLQADPIEDIQVLVPMRRGTVGVDRLNESLQGALNPPSPQKAELQQGGRVLRVGDKVMQTKNNYTKEVFNGDVGRVVALDAEEAEEAELTVAFQDEQEPRLITYQLAELEEIALAYAVTVHKSQGSEYPCVILPVVHQHRVMLKRNLIYTGVTRAKRLVVLVGTKSALSIAVRSQDGQRRHTRLSARISGEEIGE</sequence>
<dbReference type="Gene3D" id="3.40.50.300">
    <property type="entry name" value="P-loop containing nucleotide triphosphate hydrolases"/>
    <property type="match status" value="2"/>
</dbReference>
<name>A0ABW4ZWJ5_9BACL</name>
<dbReference type="Pfam" id="PF13604">
    <property type="entry name" value="AAA_30"/>
    <property type="match status" value="1"/>
</dbReference>
<dbReference type="InterPro" id="IPR055446">
    <property type="entry name" value="RecD2_N_OB"/>
</dbReference>
<evidence type="ECO:0000256" key="2">
    <source>
        <dbReference type="ARBA" id="ARBA00022840"/>
    </source>
</evidence>
<dbReference type="EC" id="5.6.2.3" evidence="3"/>
<protein>
    <recommendedName>
        <fullName evidence="3">ATP-dependent RecD2 DNA helicase</fullName>
        <ecNumber evidence="3">5.6.2.3</ecNumber>
    </recommendedName>
    <alternativeName>
        <fullName evidence="3">DNA 5'-3' helicase subunit RecD2</fullName>
    </alternativeName>
</protein>
<dbReference type="Gene3D" id="1.10.10.2220">
    <property type="match status" value="1"/>
</dbReference>
<evidence type="ECO:0000259" key="5">
    <source>
        <dbReference type="SMART" id="SM00382"/>
    </source>
</evidence>
<dbReference type="Pfam" id="PF18335">
    <property type="entry name" value="SH3_13"/>
    <property type="match status" value="1"/>
</dbReference>
<dbReference type="InterPro" id="IPR006345">
    <property type="entry name" value="RecD2"/>
</dbReference>
<accession>A0ABW4ZWJ5</accession>
<keyword evidence="3" id="KW-0378">Hydrolase</keyword>
<dbReference type="InterPro" id="IPR029493">
    <property type="entry name" value="RecD2-like_HHH"/>
</dbReference>
<dbReference type="Pfam" id="PF23139">
    <property type="entry name" value="OB_YrrC"/>
    <property type="match status" value="1"/>
</dbReference>
<dbReference type="InterPro" id="IPR010994">
    <property type="entry name" value="RuvA_2-like"/>
</dbReference>
<keyword evidence="2 3" id="KW-0067">ATP-binding</keyword>
<dbReference type="Pfam" id="PF13538">
    <property type="entry name" value="UvrD_C_2"/>
    <property type="match status" value="1"/>
</dbReference>
<evidence type="ECO:0000256" key="3">
    <source>
        <dbReference type="HAMAP-Rule" id="MF_01488"/>
    </source>
</evidence>
<dbReference type="CDD" id="cd17933">
    <property type="entry name" value="DEXSc_RecD-like"/>
    <property type="match status" value="1"/>
</dbReference>
<comment type="function">
    <text evidence="3">DNA-dependent ATPase and ATP-dependent 5'-3' DNA helicase. Has no activity on blunt DNA or DNA with 3'-overhangs, requires at least 10 bases of 5'-ssDNA for helicase activity.</text>
</comment>
<keyword evidence="7" id="KW-1185">Reference proteome</keyword>
<dbReference type="InterPro" id="IPR050534">
    <property type="entry name" value="Coronavir_polyprotein_1ab"/>
</dbReference>
<dbReference type="Proteomes" id="UP001597343">
    <property type="component" value="Unassembled WGS sequence"/>
</dbReference>
<reference evidence="7" key="1">
    <citation type="journal article" date="2019" name="Int. J. Syst. Evol. Microbiol.">
        <title>The Global Catalogue of Microorganisms (GCM) 10K type strain sequencing project: providing services to taxonomists for standard genome sequencing and annotation.</title>
        <authorList>
            <consortium name="The Broad Institute Genomics Platform"/>
            <consortium name="The Broad Institute Genome Sequencing Center for Infectious Disease"/>
            <person name="Wu L."/>
            <person name="Ma J."/>
        </authorList>
    </citation>
    <scope>NUCLEOTIDE SEQUENCE [LARGE SCALE GENOMIC DNA]</scope>
    <source>
        <strain evidence="7">CGMCC 1.13574</strain>
    </source>
</reference>
<evidence type="ECO:0000313" key="6">
    <source>
        <dbReference type="EMBL" id="MFD2170118.1"/>
    </source>
</evidence>